<keyword evidence="1" id="KW-0175">Coiled coil</keyword>
<organism>
    <name type="scientific">Branchiostoma floridae</name>
    <name type="common">Florida lancelet</name>
    <name type="synonym">Amphioxus</name>
    <dbReference type="NCBI Taxonomy" id="7739"/>
    <lineage>
        <taxon>Eukaryota</taxon>
        <taxon>Metazoa</taxon>
        <taxon>Chordata</taxon>
        <taxon>Cephalochordata</taxon>
        <taxon>Leptocardii</taxon>
        <taxon>Amphioxiformes</taxon>
        <taxon>Branchiostomatidae</taxon>
        <taxon>Branchiostoma</taxon>
    </lineage>
</organism>
<reference evidence="3" key="1">
    <citation type="journal article" date="2008" name="Nature">
        <title>The amphioxus genome and the evolution of the chordate karyotype.</title>
        <authorList>
            <consortium name="US DOE Joint Genome Institute (JGI-PGF)"/>
            <person name="Putnam N.H."/>
            <person name="Butts T."/>
            <person name="Ferrier D.E.K."/>
            <person name="Furlong R.F."/>
            <person name="Hellsten U."/>
            <person name="Kawashima T."/>
            <person name="Robinson-Rechavi M."/>
            <person name="Shoguchi E."/>
            <person name="Terry A."/>
            <person name="Yu J.-K."/>
            <person name="Benito-Gutierrez E.L."/>
            <person name="Dubchak I."/>
            <person name="Garcia-Fernandez J."/>
            <person name="Gibson-Brown J.J."/>
            <person name="Grigoriev I.V."/>
            <person name="Horton A.C."/>
            <person name="de Jong P.J."/>
            <person name="Jurka J."/>
            <person name="Kapitonov V.V."/>
            <person name="Kohara Y."/>
            <person name="Kuroki Y."/>
            <person name="Lindquist E."/>
            <person name="Lucas S."/>
            <person name="Osoegawa K."/>
            <person name="Pennacchio L.A."/>
            <person name="Salamov A.A."/>
            <person name="Satou Y."/>
            <person name="Sauka-Spengler T."/>
            <person name="Schmutz J."/>
            <person name="Shin-I T."/>
            <person name="Toyoda A."/>
            <person name="Bronner-Fraser M."/>
            <person name="Fujiyama A."/>
            <person name="Holland L.Z."/>
            <person name="Holland P.W.H."/>
            <person name="Satoh N."/>
            <person name="Rokhsar D.S."/>
        </authorList>
    </citation>
    <scope>NUCLEOTIDE SEQUENCE [LARGE SCALE GENOMIC DNA]</scope>
    <source>
        <strain evidence="3">S238N-H82</strain>
        <tissue evidence="3">Testes</tissue>
    </source>
</reference>
<sequence length="248" mass="26568">MLGGKLWQLVAVLVATCGGCVSGQPTLRPGVQAGFDLHAKYERTGQCSYVLVVPGPGEGTCSGGDGGEVAGQLREDLEALDARCRNTSAELVEVKVQLLQETVRNRELENTVLVQGQKLAQLEQLIQSLAENQQSGEMEVGNCTIFRGDASVGLGVAAPGTYRLGPRNSCVTDDNNDREVHVIVDTTVMDWIWYGTGYDHTGGTTALLLKKVNELYGPVTSFTGYQHFKSVILQVGGDPLEVLEDPTS</sequence>
<gene>
    <name evidence="3" type="ORF">BRAFLDRAFT_68753</name>
</gene>
<feature type="coiled-coil region" evidence="1">
    <location>
        <begin position="70"/>
        <end position="139"/>
    </location>
</feature>
<dbReference type="AlphaFoldDB" id="C3YWD6"/>
<name>C3YWD6_BRAFL</name>
<accession>C3YWD6</accession>
<dbReference type="EMBL" id="GG666561">
    <property type="protein sequence ID" value="EEN55180.1"/>
    <property type="molecule type" value="Genomic_DNA"/>
</dbReference>
<protein>
    <recommendedName>
        <fullName evidence="4">Fibrinogen C-terminal domain-containing protein</fullName>
    </recommendedName>
</protein>
<evidence type="ECO:0000256" key="2">
    <source>
        <dbReference type="SAM" id="SignalP"/>
    </source>
</evidence>
<evidence type="ECO:0008006" key="4">
    <source>
        <dbReference type="Google" id="ProtNLM"/>
    </source>
</evidence>
<keyword evidence="2" id="KW-0732">Signal</keyword>
<dbReference type="InParanoid" id="C3YWD6"/>
<feature type="chain" id="PRO_5002933945" description="Fibrinogen C-terminal domain-containing protein" evidence="2">
    <location>
        <begin position="24"/>
        <end position="248"/>
    </location>
</feature>
<feature type="signal peptide" evidence="2">
    <location>
        <begin position="1"/>
        <end position="23"/>
    </location>
</feature>
<proteinExistence type="predicted"/>
<evidence type="ECO:0000313" key="3">
    <source>
        <dbReference type="EMBL" id="EEN55180.1"/>
    </source>
</evidence>
<evidence type="ECO:0000256" key="1">
    <source>
        <dbReference type="SAM" id="Coils"/>
    </source>
</evidence>